<organism evidence="1 2">
    <name type="scientific">Paenibacillus pini JCM 16418</name>
    <dbReference type="NCBI Taxonomy" id="1236976"/>
    <lineage>
        <taxon>Bacteria</taxon>
        <taxon>Bacillati</taxon>
        <taxon>Bacillota</taxon>
        <taxon>Bacilli</taxon>
        <taxon>Bacillales</taxon>
        <taxon>Paenibacillaceae</taxon>
        <taxon>Paenibacillus</taxon>
    </lineage>
</organism>
<dbReference type="Proteomes" id="UP000019364">
    <property type="component" value="Unassembled WGS sequence"/>
</dbReference>
<dbReference type="OrthoDB" id="2512975at2"/>
<gene>
    <name evidence="1" type="ORF">JCM16418_3099</name>
</gene>
<dbReference type="RefSeq" id="WP_036649965.1">
    <property type="nucleotide sequence ID" value="NZ_BAVZ01000009.1"/>
</dbReference>
<name>W7YWE4_9BACL</name>
<protein>
    <submittedName>
        <fullName evidence="1">Uncharacterized protein</fullName>
    </submittedName>
</protein>
<dbReference type="STRING" id="1236976.JCM16418_3099"/>
<comment type="caution">
    <text evidence="1">The sequence shown here is derived from an EMBL/GenBank/DDBJ whole genome shotgun (WGS) entry which is preliminary data.</text>
</comment>
<reference evidence="1 2" key="1">
    <citation type="journal article" date="2014" name="Genome Announc.">
        <title>Draft Genome Sequence of Paenibacillus pini JCM 16418T, Isolated from the Rhizosphere of Pine Tree.</title>
        <authorList>
            <person name="Yuki M."/>
            <person name="Oshima K."/>
            <person name="Suda W."/>
            <person name="Oshida Y."/>
            <person name="Kitamura K."/>
            <person name="Iida Y."/>
            <person name="Hattori M."/>
            <person name="Ohkuma M."/>
        </authorList>
    </citation>
    <scope>NUCLEOTIDE SEQUENCE [LARGE SCALE GENOMIC DNA]</scope>
    <source>
        <strain evidence="1 2">JCM 16418</strain>
    </source>
</reference>
<keyword evidence="2" id="KW-1185">Reference proteome</keyword>
<sequence>MVINDNTSEVVEIDTIVNFIKMASTFENWDKVISLSTSLLDSATEIIHTDKNTIQTKKKRHISYYFGYSYLMKGIAFQKLSQYLEAKECISYYSDLSWLYDSTEESATIIADFKLFSKANSLTIEILMGNREKTLEYVEFIKENPDQVLSGLSH</sequence>
<evidence type="ECO:0000313" key="1">
    <source>
        <dbReference type="EMBL" id="GAF08986.1"/>
    </source>
</evidence>
<dbReference type="eggNOG" id="COG0457">
    <property type="taxonomic scope" value="Bacteria"/>
</dbReference>
<accession>W7YWE4</accession>
<evidence type="ECO:0000313" key="2">
    <source>
        <dbReference type="Proteomes" id="UP000019364"/>
    </source>
</evidence>
<proteinExistence type="predicted"/>
<dbReference type="AlphaFoldDB" id="W7YWE4"/>
<dbReference type="EMBL" id="BAVZ01000009">
    <property type="protein sequence ID" value="GAF08986.1"/>
    <property type="molecule type" value="Genomic_DNA"/>
</dbReference>